<evidence type="ECO:0000256" key="2">
    <source>
        <dbReference type="ARBA" id="ARBA00005779"/>
    </source>
</evidence>
<evidence type="ECO:0000313" key="9">
    <source>
        <dbReference type="Proteomes" id="UP001165143"/>
    </source>
</evidence>
<evidence type="ECO:0000313" key="8">
    <source>
        <dbReference type="EMBL" id="GLW59057.1"/>
    </source>
</evidence>
<gene>
    <name evidence="8" type="ORF">Kpho01_70670</name>
</gene>
<evidence type="ECO:0000256" key="1">
    <source>
        <dbReference type="ARBA" id="ARBA00004651"/>
    </source>
</evidence>
<sequence length="166" mass="17325">MGYLLPILDHGCGPHGRPTDPREPPQMNDILHGLGAAAVYGLVGLLLLLLGYLLIDVLTPGKLGRLIWAEGNRNAAVLLSSALLGVGGIVYTAIRYTYEDFGKGLLSTLCFGVLGLLLMALAFWLLDLLTPGRLGAILVSTEPHPAVWVSASCNLAAAAIVAASIA</sequence>
<name>A0A9W6PPW1_9ACTN</name>
<feature type="transmembrane region" description="Helical" evidence="7">
    <location>
        <begin position="75"/>
        <end position="94"/>
    </location>
</feature>
<proteinExistence type="inferred from homology"/>
<evidence type="ECO:0000256" key="5">
    <source>
        <dbReference type="ARBA" id="ARBA00022989"/>
    </source>
</evidence>
<accession>A0A9W6PPW1</accession>
<comment type="caution">
    <text evidence="8">The sequence shown here is derived from an EMBL/GenBank/DDBJ whole genome shotgun (WGS) entry which is preliminary data.</text>
</comment>
<dbReference type="InterPro" id="IPR007140">
    <property type="entry name" value="DUF350"/>
</dbReference>
<evidence type="ECO:0000256" key="4">
    <source>
        <dbReference type="ARBA" id="ARBA00022692"/>
    </source>
</evidence>
<reference evidence="8" key="1">
    <citation type="submission" date="2023-02" db="EMBL/GenBank/DDBJ databases">
        <title>Kitasatospora phosalacinea NBRC 14362.</title>
        <authorList>
            <person name="Ichikawa N."/>
            <person name="Sato H."/>
            <person name="Tonouchi N."/>
        </authorList>
    </citation>
    <scope>NUCLEOTIDE SEQUENCE</scope>
    <source>
        <strain evidence="8">NBRC 14362</strain>
    </source>
</reference>
<feature type="transmembrane region" description="Helical" evidence="7">
    <location>
        <begin position="106"/>
        <end position="126"/>
    </location>
</feature>
<keyword evidence="5 7" id="KW-1133">Transmembrane helix</keyword>
<keyword evidence="4 7" id="KW-0812">Transmembrane</keyword>
<evidence type="ECO:0000256" key="6">
    <source>
        <dbReference type="ARBA" id="ARBA00023136"/>
    </source>
</evidence>
<evidence type="ECO:0000256" key="7">
    <source>
        <dbReference type="SAM" id="Phobius"/>
    </source>
</evidence>
<evidence type="ECO:0000256" key="3">
    <source>
        <dbReference type="ARBA" id="ARBA00022475"/>
    </source>
</evidence>
<comment type="subcellular location">
    <subcellularLocation>
        <location evidence="1">Cell membrane</location>
        <topology evidence="1">Multi-pass membrane protein</topology>
    </subcellularLocation>
</comment>
<keyword evidence="3" id="KW-1003">Cell membrane</keyword>
<evidence type="ECO:0008006" key="10">
    <source>
        <dbReference type="Google" id="ProtNLM"/>
    </source>
</evidence>
<dbReference type="GO" id="GO:0005886">
    <property type="term" value="C:plasma membrane"/>
    <property type="evidence" value="ECO:0007669"/>
    <property type="project" value="UniProtKB-SubCell"/>
</dbReference>
<dbReference type="EMBL" id="BSRX01000067">
    <property type="protein sequence ID" value="GLW59057.1"/>
    <property type="molecule type" value="Genomic_DNA"/>
</dbReference>
<dbReference type="Proteomes" id="UP001165143">
    <property type="component" value="Unassembled WGS sequence"/>
</dbReference>
<keyword evidence="6 7" id="KW-0472">Membrane</keyword>
<dbReference type="Pfam" id="PF03994">
    <property type="entry name" value="DUF350"/>
    <property type="match status" value="1"/>
</dbReference>
<feature type="transmembrane region" description="Helical" evidence="7">
    <location>
        <begin position="30"/>
        <end position="55"/>
    </location>
</feature>
<protein>
    <recommendedName>
        <fullName evidence="10">DUF350 domain-containing protein</fullName>
    </recommendedName>
</protein>
<comment type="similarity">
    <text evidence="2">Belongs to the UPF0719 family.</text>
</comment>
<organism evidence="8 9">
    <name type="scientific">Kitasatospora phosalacinea</name>
    <dbReference type="NCBI Taxonomy" id="2065"/>
    <lineage>
        <taxon>Bacteria</taxon>
        <taxon>Bacillati</taxon>
        <taxon>Actinomycetota</taxon>
        <taxon>Actinomycetes</taxon>
        <taxon>Kitasatosporales</taxon>
        <taxon>Streptomycetaceae</taxon>
        <taxon>Kitasatospora</taxon>
    </lineage>
</organism>
<dbReference type="AlphaFoldDB" id="A0A9W6PPW1"/>